<evidence type="ECO:0000313" key="15">
    <source>
        <dbReference type="EMBL" id="SEF15347.1"/>
    </source>
</evidence>
<evidence type="ECO:0000256" key="6">
    <source>
        <dbReference type="ARBA" id="ARBA00022847"/>
    </source>
</evidence>
<dbReference type="PANTHER" id="PTHR48086:SF3">
    <property type="entry name" value="SODIUM_PROLINE SYMPORTER"/>
    <property type="match status" value="1"/>
</dbReference>
<dbReference type="GO" id="GO:0015293">
    <property type="term" value="F:symporter activity"/>
    <property type="evidence" value="ECO:0007669"/>
    <property type="project" value="UniProtKB-KW"/>
</dbReference>
<dbReference type="InterPro" id="IPR050277">
    <property type="entry name" value="Sodium:Solute_Symporter"/>
</dbReference>
<evidence type="ECO:0000256" key="2">
    <source>
        <dbReference type="ARBA" id="ARBA00006434"/>
    </source>
</evidence>
<feature type="transmembrane region" description="Helical" evidence="14">
    <location>
        <begin position="37"/>
        <end position="65"/>
    </location>
</feature>
<evidence type="ECO:0000256" key="14">
    <source>
        <dbReference type="SAM" id="Phobius"/>
    </source>
</evidence>
<evidence type="ECO:0000256" key="12">
    <source>
        <dbReference type="ARBA" id="ARBA00033708"/>
    </source>
</evidence>
<dbReference type="EMBL" id="FNUC01000004">
    <property type="protein sequence ID" value="SEF15347.1"/>
    <property type="molecule type" value="Genomic_DNA"/>
</dbReference>
<dbReference type="STRING" id="561176.SAMN04488561_4929"/>
<keyword evidence="10 14" id="KW-0472">Membrane</keyword>
<keyword evidence="7 14" id="KW-1133">Transmembrane helix</keyword>
<feature type="transmembrane region" description="Helical" evidence="14">
    <location>
        <begin position="114"/>
        <end position="141"/>
    </location>
</feature>
<evidence type="ECO:0000256" key="1">
    <source>
        <dbReference type="ARBA" id="ARBA00004651"/>
    </source>
</evidence>
<dbReference type="PROSITE" id="PS50283">
    <property type="entry name" value="NA_SOLUT_SYMP_3"/>
    <property type="match status" value="1"/>
</dbReference>
<keyword evidence="6" id="KW-0769">Symport</keyword>
<keyword evidence="8" id="KW-0915">Sodium</keyword>
<protein>
    <submittedName>
        <fullName evidence="15">Solute:Na+ symporter, SSS family</fullName>
    </submittedName>
</protein>
<evidence type="ECO:0000256" key="5">
    <source>
        <dbReference type="ARBA" id="ARBA00022692"/>
    </source>
</evidence>
<reference evidence="16" key="1">
    <citation type="submission" date="2016-10" db="EMBL/GenBank/DDBJ databases">
        <authorList>
            <person name="Varghese N."/>
            <person name="Submissions S."/>
        </authorList>
    </citation>
    <scope>NUCLEOTIDE SEQUENCE [LARGE SCALE GENOMIC DNA]</scope>
    <source>
        <strain evidence="16">DSM 45237</strain>
    </source>
</reference>
<comment type="similarity">
    <text evidence="2 13">Belongs to the sodium:solute symporter (SSF) (TC 2.A.21) family.</text>
</comment>
<feature type="transmembrane region" description="Helical" evidence="14">
    <location>
        <begin position="6"/>
        <end position="25"/>
    </location>
</feature>
<evidence type="ECO:0000256" key="10">
    <source>
        <dbReference type="ARBA" id="ARBA00023136"/>
    </source>
</evidence>
<feature type="transmembrane region" description="Helical" evidence="14">
    <location>
        <begin position="221"/>
        <end position="239"/>
    </location>
</feature>
<keyword evidence="4" id="KW-1003">Cell membrane</keyword>
<evidence type="ECO:0000256" key="8">
    <source>
        <dbReference type="ARBA" id="ARBA00023053"/>
    </source>
</evidence>
<dbReference type="Gene3D" id="1.20.1730.10">
    <property type="entry name" value="Sodium/glucose cotransporter"/>
    <property type="match status" value="1"/>
</dbReference>
<evidence type="ECO:0000256" key="9">
    <source>
        <dbReference type="ARBA" id="ARBA00023065"/>
    </source>
</evidence>
<feature type="transmembrane region" description="Helical" evidence="14">
    <location>
        <begin position="305"/>
        <end position="332"/>
    </location>
</feature>
<sequence>MTEWVVLLGYLVLTLALGYFGLRMTKNDEDFYIAGGGLGWAVGGASIAATQMSSGLFIGTIGIMYAVGWSFAWVVFVFPLAYWIMVAVIAPRFTRQRKISLPDFIEARYYSRGARVIAALIILVAFVVYISAQVIAGGLIANALFGVSVKAGMVGFTLVVLAYTAIGGMFAVVYTDFLQMMIMIVGAAAAIPMVLGQTGGLNSMIALVDSANPVTFTWDGMAPSLLLTLSLAFFLGAVARPEQLVRFYAMKDMATIRKGIGFVIVLVGLAHTLVFVLALGSRTLFPALSTADQAMPVLAVHALPVFLGTLLLVAVASAMMSTISSVLLVAGTALSHDIYGVIRPGGSPQRRVLIGRIGTVAVGIVPMVMVLTGFGAGELVQFIVALFSALMGAVFLVPVVAGVLWRRATREGAIAAMVGGLAGTVGWRQWGDIGSIDPVVPGFAASLVLMVVVSLLTAPPPASATDPYFSDDLPEPAVQGRGQA</sequence>
<feature type="transmembrane region" description="Helical" evidence="14">
    <location>
        <begin position="382"/>
        <end position="405"/>
    </location>
</feature>
<dbReference type="InterPro" id="IPR038377">
    <property type="entry name" value="Na/Glc_symporter_sf"/>
</dbReference>
<feature type="transmembrane region" description="Helical" evidence="14">
    <location>
        <begin position="260"/>
        <end position="285"/>
    </location>
</feature>
<feature type="transmembrane region" description="Helical" evidence="14">
    <location>
        <begin position="353"/>
        <end position="376"/>
    </location>
</feature>
<dbReference type="Pfam" id="PF00474">
    <property type="entry name" value="SSF"/>
    <property type="match status" value="1"/>
</dbReference>
<dbReference type="NCBIfam" id="TIGR00813">
    <property type="entry name" value="sss"/>
    <property type="match status" value="1"/>
</dbReference>
<gene>
    <name evidence="15" type="ORF">SAMN04488561_4929</name>
</gene>
<dbReference type="GO" id="GO:0005886">
    <property type="term" value="C:plasma membrane"/>
    <property type="evidence" value="ECO:0007669"/>
    <property type="project" value="UniProtKB-SubCell"/>
</dbReference>
<keyword evidence="3" id="KW-0813">Transport</keyword>
<evidence type="ECO:0000256" key="13">
    <source>
        <dbReference type="RuleBase" id="RU362091"/>
    </source>
</evidence>
<accession>A0A1H5PQV1</accession>
<feature type="transmembrane region" description="Helical" evidence="14">
    <location>
        <begin position="71"/>
        <end position="93"/>
    </location>
</feature>
<feature type="transmembrane region" description="Helical" evidence="14">
    <location>
        <begin position="442"/>
        <end position="458"/>
    </location>
</feature>
<name>A0A1H5PQV1_9ACTN</name>
<dbReference type="GO" id="GO:0006814">
    <property type="term" value="P:sodium ion transport"/>
    <property type="evidence" value="ECO:0007669"/>
    <property type="project" value="UniProtKB-KW"/>
</dbReference>
<dbReference type="AlphaFoldDB" id="A0A1H5PQV1"/>
<organism evidence="15 16">
    <name type="scientific">Jiangella alba</name>
    <dbReference type="NCBI Taxonomy" id="561176"/>
    <lineage>
        <taxon>Bacteria</taxon>
        <taxon>Bacillati</taxon>
        <taxon>Actinomycetota</taxon>
        <taxon>Actinomycetes</taxon>
        <taxon>Jiangellales</taxon>
        <taxon>Jiangellaceae</taxon>
        <taxon>Jiangella</taxon>
    </lineage>
</organism>
<evidence type="ECO:0000256" key="11">
    <source>
        <dbReference type="ARBA" id="ARBA00023201"/>
    </source>
</evidence>
<feature type="transmembrane region" description="Helical" evidence="14">
    <location>
        <begin position="181"/>
        <end position="201"/>
    </location>
</feature>
<keyword evidence="9" id="KW-0406">Ion transport</keyword>
<evidence type="ECO:0000256" key="3">
    <source>
        <dbReference type="ARBA" id="ARBA00022448"/>
    </source>
</evidence>
<dbReference type="Proteomes" id="UP000181980">
    <property type="component" value="Unassembled WGS sequence"/>
</dbReference>
<dbReference type="RefSeq" id="WP_069109228.1">
    <property type="nucleotide sequence ID" value="NZ_FNUC01000004.1"/>
</dbReference>
<evidence type="ECO:0000256" key="7">
    <source>
        <dbReference type="ARBA" id="ARBA00022989"/>
    </source>
</evidence>
<keyword evidence="16" id="KW-1185">Reference proteome</keyword>
<evidence type="ECO:0000313" key="16">
    <source>
        <dbReference type="Proteomes" id="UP000181980"/>
    </source>
</evidence>
<feature type="transmembrane region" description="Helical" evidence="14">
    <location>
        <begin position="412"/>
        <end position="430"/>
    </location>
</feature>
<dbReference type="InterPro" id="IPR001734">
    <property type="entry name" value="Na/solute_symporter"/>
</dbReference>
<keyword evidence="5 14" id="KW-0812">Transmembrane</keyword>
<proteinExistence type="inferred from homology"/>
<dbReference type="PANTHER" id="PTHR48086">
    <property type="entry name" value="SODIUM/PROLINE SYMPORTER-RELATED"/>
    <property type="match status" value="1"/>
</dbReference>
<keyword evidence="11" id="KW-0739">Sodium transport</keyword>
<evidence type="ECO:0000256" key="4">
    <source>
        <dbReference type="ARBA" id="ARBA00022475"/>
    </source>
</evidence>
<feature type="transmembrane region" description="Helical" evidence="14">
    <location>
        <begin position="153"/>
        <end position="174"/>
    </location>
</feature>
<dbReference type="OrthoDB" id="9789704at2"/>
<comment type="subcellular location">
    <subcellularLocation>
        <location evidence="1">Cell membrane</location>
        <topology evidence="1">Multi-pass membrane protein</topology>
    </subcellularLocation>
</comment>
<comment type="catalytic activity">
    <reaction evidence="12">
        <text>L-proline(in) + Na(+)(in) = L-proline(out) + Na(+)(out)</text>
        <dbReference type="Rhea" id="RHEA:28967"/>
        <dbReference type="ChEBI" id="CHEBI:29101"/>
        <dbReference type="ChEBI" id="CHEBI:60039"/>
    </reaction>
</comment>